<gene>
    <name evidence="1" type="ORF">TM448B00128_0042</name>
</gene>
<organism evidence="1">
    <name type="scientific">viral metagenome</name>
    <dbReference type="NCBI Taxonomy" id="1070528"/>
    <lineage>
        <taxon>unclassified sequences</taxon>
        <taxon>metagenomes</taxon>
        <taxon>organismal metagenomes</taxon>
    </lineage>
</organism>
<protein>
    <submittedName>
        <fullName evidence="1">Uncharacterized protein</fullName>
    </submittedName>
</protein>
<accession>A0A6M3X878</accession>
<dbReference type="AlphaFoldDB" id="A0A6M3X878"/>
<sequence length="109" mass="12983">MSLTTKQISEVIEEVGRGKYPLAKKWNEFVKKIEEGREIWTRLQEEIDIVGERELESRYPVIAQKHLGRFRKVKFEWMISMFVDYYRGAGGLDAMYIILPPEKEEKKDE</sequence>
<evidence type="ECO:0000313" key="1">
    <source>
        <dbReference type="EMBL" id="QJH93667.1"/>
    </source>
</evidence>
<proteinExistence type="predicted"/>
<reference evidence="1" key="1">
    <citation type="submission" date="2020-03" db="EMBL/GenBank/DDBJ databases">
        <title>The deep terrestrial virosphere.</title>
        <authorList>
            <person name="Holmfeldt K."/>
            <person name="Nilsson E."/>
            <person name="Simone D."/>
            <person name="Lopez-Fernandez M."/>
            <person name="Wu X."/>
            <person name="de Brujin I."/>
            <person name="Lundin D."/>
            <person name="Andersson A."/>
            <person name="Bertilsson S."/>
            <person name="Dopson M."/>
        </authorList>
    </citation>
    <scope>NUCLEOTIDE SEQUENCE</scope>
    <source>
        <strain evidence="1">TM448B00128</strain>
    </source>
</reference>
<dbReference type="EMBL" id="MT144590">
    <property type="protein sequence ID" value="QJH93667.1"/>
    <property type="molecule type" value="Genomic_DNA"/>
</dbReference>
<name>A0A6M3X878_9ZZZZ</name>